<accession>A0ACC3ML04</accession>
<proteinExistence type="predicted"/>
<protein>
    <submittedName>
        <fullName evidence="1">Uncharacterized protein</fullName>
    </submittedName>
</protein>
<dbReference type="EMBL" id="JAUTXU010000244">
    <property type="protein sequence ID" value="KAK3696300.1"/>
    <property type="molecule type" value="Genomic_DNA"/>
</dbReference>
<gene>
    <name evidence="1" type="ORF">LTR37_018036</name>
</gene>
<evidence type="ECO:0000313" key="2">
    <source>
        <dbReference type="Proteomes" id="UP001281147"/>
    </source>
</evidence>
<sequence>MAWTGSLFLHNNSRLCDLSLSGRCGDDLPFPSSDVESLQFLSVVKISRIPLHLIVGSPCAVVASQPETQSWFTNILLGHTPEDNGSAEHWWETARPDSPLGILVSVKHSKNAASLPGPCITELLFYASRDNTAYGTPPTPPTSSPAAHGISPYAQPTQKTLNVNAIALSSHLLHCPQDAEPIPPASPLHEDESIDAVFLPTAALATSEVINEPPVRKRRSAADAFDEASERRKKARRKGGEGVAAAAAAPTPDSQIPSLKHRRSVSTNQPIPLQTRPLSRSPSIASSRPPTAATAQPKPSALSRVESVTGQLDVSNVEAKNKDMISRIIMAGMRLHGLSQSKSRKSRADSSAPSPAVDASFDGLEAERKRDEEYKLVYHQVFKGSCFAFRATMGAQSLQPFSEAVRDIVDKLLALFCNDPLTDGLTGSLEKLTPGGRKAFGANNGKELESPFCAFAAAAVGSVTPNARRPGQGVT</sequence>
<dbReference type="Proteomes" id="UP001281147">
    <property type="component" value="Unassembled WGS sequence"/>
</dbReference>
<comment type="caution">
    <text evidence="1">The sequence shown here is derived from an EMBL/GenBank/DDBJ whole genome shotgun (WGS) entry which is preliminary data.</text>
</comment>
<name>A0ACC3ML04_9PEZI</name>
<evidence type="ECO:0000313" key="1">
    <source>
        <dbReference type="EMBL" id="KAK3696300.1"/>
    </source>
</evidence>
<organism evidence="1 2">
    <name type="scientific">Vermiconidia calcicola</name>
    <dbReference type="NCBI Taxonomy" id="1690605"/>
    <lineage>
        <taxon>Eukaryota</taxon>
        <taxon>Fungi</taxon>
        <taxon>Dikarya</taxon>
        <taxon>Ascomycota</taxon>
        <taxon>Pezizomycotina</taxon>
        <taxon>Dothideomycetes</taxon>
        <taxon>Dothideomycetidae</taxon>
        <taxon>Mycosphaerellales</taxon>
        <taxon>Extremaceae</taxon>
        <taxon>Vermiconidia</taxon>
    </lineage>
</organism>
<reference evidence="1" key="1">
    <citation type="submission" date="2023-07" db="EMBL/GenBank/DDBJ databases">
        <title>Black Yeasts Isolated from many extreme environments.</title>
        <authorList>
            <person name="Coleine C."/>
            <person name="Stajich J.E."/>
            <person name="Selbmann L."/>
        </authorList>
    </citation>
    <scope>NUCLEOTIDE SEQUENCE</scope>
    <source>
        <strain evidence="1">CCFEE 5714</strain>
    </source>
</reference>
<keyword evidence="2" id="KW-1185">Reference proteome</keyword>